<protein>
    <submittedName>
        <fullName evidence="1">Uncharacterized protein</fullName>
    </submittedName>
</protein>
<dbReference type="Proteomes" id="UP000821865">
    <property type="component" value="Chromosome 3"/>
</dbReference>
<proteinExistence type="predicted"/>
<gene>
    <name evidence="1" type="ORF">HPB49_007294</name>
</gene>
<dbReference type="EMBL" id="CM023472">
    <property type="protein sequence ID" value="KAH7959008.1"/>
    <property type="molecule type" value="Genomic_DNA"/>
</dbReference>
<evidence type="ECO:0000313" key="1">
    <source>
        <dbReference type="EMBL" id="KAH7959008.1"/>
    </source>
</evidence>
<reference evidence="1" key="1">
    <citation type="submission" date="2020-05" db="EMBL/GenBank/DDBJ databases">
        <title>Large-scale comparative analyses of tick genomes elucidate their genetic diversity and vector capacities.</title>
        <authorList>
            <person name="Jia N."/>
            <person name="Wang J."/>
            <person name="Shi W."/>
            <person name="Du L."/>
            <person name="Sun Y."/>
            <person name="Zhan W."/>
            <person name="Jiang J."/>
            <person name="Wang Q."/>
            <person name="Zhang B."/>
            <person name="Ji P."/>
            <person name="Sakyi L.B."/>
            <person name="Cui X."/>
            <person name="Yuan T."/>
            <person name="Jiang B."/>
            <person name="Yang W."/>
            <person name="Lam T.T.-Y."/>
            <person name="Chang Q."/>
            <person name="Ding S."/>
            <person name="Wang X."/>
            <person name="Zhu J."/>
            <person name="Ruan X."/>
            <person name="Zhao L."/>
            <person name="Wei J."/>
            <person name="Que T."/>
            <person name="Du C."/>
            <person name="Cheng J."/>
            <person name="Dai P."/>
            <person name="Han X."/>
            <person name="Huang E."/>
            <person name="Gao Y."/>
            <person name="Liu J."/>
            <person name="Shao H."/>
            <person name="Ye R."/>
            <person name="Li L."/>
            <person name="Wei W."/>
            <person name="Wang X."/>
            <person name="Wang C."/>
            <person name="Yang T."/>
            <person name="Huo Q."/>
            <person name="Li W."/>
            <person name="Guo W."/>
            <person name="Chen H."/>
            <person name="Zhou L."/>
            <person name="Ni X."/>
            <person name="Tian J."/>
            <person name="Zhou Y."/>
            <person name="Sheng Y."/>
            <person name="Liu T."/>
            <person name="Pan Y."/>
            <person name="Xia L."/>
            <person name="Li J."/>
            <person name="Zhao F."/>
            <person name="Cao W."/>
        </authorList>
    </citation>
    <scope>NUCLEOTIDE SEQUENCE</scope>
    <source>
        <strain evidence="1">Dsil-2018</strain>
    </source>
</reference>
<organism evidence="1 2">
    <name type="scientific">Dermacentor silvarum</name>
    <name type="common">Tick</name>
    <dbReference type="NCBI Taxonomy" id="543639"/>
    <lineage>
        <taxon>Eukaryota</taxon>
        <taxon>Metazoa</taxon>
        <taxon>Ecdysozoa</taxon>
        <taxon>Arthropoda</taxon>
        <taxon>Chelicerata</taxon>
        <taxon>Arachnida</taxon>
        <taxon>Acari</taxon>
        <taxon>Parasitiformes</taxon>
        <taxon>Ixodida</taxon>
        <taxon>Ixodoidea</taxon>
        <taxon>Ixodidae</taxon>
        <taxon>Rhipicephalinae</taxon>
        <taxon>Dermacentor</taxon>
    </lineage>
</organism>
<accession>A0ACB8D3T8</accession>
<keyword evidence="2" id="KW-1185">Reference proteome</keyword>
<comment type="caution">
    <text evidence="1">The sequence shown here is derived from an EMBL/GenBank/DDBJ whole genome shotgun (WGS) entry which is preliminary data.</text>
</comment>
<evidence type="ECO:0000313" key="2">
    <source>
        <dbReference type="Proteomes" id="UP000821865"/>
    </source>
</evidence>
<name>A0ACB8D3T8_DERSI</name>
<sequence length="646" mass="69803">MQSLSPATFPAVAESEQVLTPYQRPPVTESPATCGIDPQKPQDVFDVTGHGAFQRRLLVCATLSTAVMLAHSLAYRVLARPVRHWCAPPYDLALLPTEVWRNVAIPLMPDGSFSQCTVYDPPVPDLANADRRVVPCERWQYDEANESIVDQWDLVCRHRWLLPLSSLLYLVGALLGLPLVGLAADCLGRKPVIICCVAALLFAGTSCGVARSFDSFVLSRLAVAVTSGGAQLLLFVLLYEACDNGHRLTFSLLCWGPASALLPLVFKLSSVMDEHWEKTQVVLMVPTCLLVSVCFLLEESAAWLLASRQPRLAEEAALAVAVVNGVPLTGAKLAFAALLMQAKAQDRSARESTFWFTQTAILRKKVFRGHNVPELCSWFTVMLAFYGTNLGSGETAPHSFLGSIAVVFLVSAMHTAIYWSMTRFGPRHTFAAVMWLLALQSIVQASKVDRVTAVVGYAVTATAMGATYVYSVERFPSEVRCVGMGACYSVGCIGAVVALVTELIWDSPRQTLHGIAAVLAFLCLIGLHQLPYVVGVKSRKDHSNGAERKKVMQKSLVPIRAAVANSMARRAPRSSSIGFRRSSKAQAPTDNGSSCSARDPLHDEALHVDAVGADVVLHDHQAQAGSTNTCTSHGDAGQADTHASDF</sequence>